<reference evidence="1" key="1">
    <citation type="journal article" date="2022" name="Int. J. Mol. Sci.">
        <title>Draft Genome of Tanacetum Coccineum: Genomic Comparison of Closely Related Tanacetum-Family Plants.</title>
        <authorList>
            <person name="Yamashiro T."/>
            <person name="Shiraishi A."/>
            <person name="Nakayama K."/>
            <person name="Satake H."/>
        </authorList>
    </citation>
    <scope>NUCLEOTIDE SEQUENCE</scope>
</reference>
<dbReference type="Proteomes" id="UP001151760">
    <property type="component" value="Unassembled WGS sequence"/>
</dbReference>
<reference evidence="1" key="2">
    <citation type="submission" date="2022-01" db="EMBL/GenBank/DDBJ databases">
        <authorList>
            <person name="Yamashiro T."/>
            <person name="Shiraishi A."/>
            <person name="Satake H."/>
            <person name="Nakayama K."/>
        </authorList>
    </citation>
    <scope>NUCLEOTIDE SEQUENCE</scope>
</reference>
<name>A0ABQ5BE38_9ASTR</name>
<sequence>MFYADDAVFVGQWCESNISTLVHVLECFYRASGLRINMTKSKIMGVYVDNDKVKRAALKRVKKCLSKWKMKTLSIG</sequence>
<evidence type="ECO:0000313" key="1">
    <source>
        <dbReference type="EMBL" id="GJT11729.1"/>
    </source>
</evidence>
<gene>
    <name evidence="1" type="ORF">Tco_0858771</name>
</gene>
<comment type="caution">
    <text evidence="1">The sequence shown here is derived from an EMBL/GenBank/DDBJ whole genome shotgun (WGS) entry which is preliminary data.</text>
</comment>
<feature type="non-terminal residue" evidence="1">
    <location>
        <position position="76"/>
    </location>
</feature>
<organism evidence="1 2">
    <name type="scientific">Tanacetum coccineum</name>
    <dbReference type="NCBI Taxonomy" id="301880"/>
    <lineage>
        <taxon>Eukaryota</taxon>
        <taxon>Viridiplantae</taxon>
        <taxon>Streptophyta</taxon>
        <taxon>Embryophyta</taxon>
        <taxon>Tracheophyta</taxon>
        <taxon>Spermatophyta</taxon>
        <taxon>Magnoliopsida</taxon>
        <taxon>eudicotyledons</taxon>
        <taxon>Gunneridae</taxon>
        <taxon>Pentapetalae</taxon>
        <taxon>asterids</taxon>
        <taxon>campanulids</taxon>
        <taxon>Asterales</taxon>
        <taxon>Asteraceae</taxon>
        <taxon>Asteroideae</taxon>
        <taxon>Anthemideae</taxon>
        <taxon>Anthemidinae</taxon>
        <taxon>Tanacetum</taxon>
    </lineage>
</organism>
<accession>A0ABQ5BE38</accession>
<proteinExistence type="predicted"/>
<evidence type="ECO:0000313" key="2">
    <source>
        <dbReference type="Proteomes" id="UP001151760"/>
    </source>
</evidence>
<protein>
    <recommendedName>
        <fullName evidence="3">Reverse transcriptase domain-containing protein</fullName>
    </recommendedName>
</protein>
<dbReference type="EMBL" id="BQNB010013092">
    <property type="protein sequence ID" value="GJT11729.1"/>
    <property type="molecule type" value="Genomic_DNA"/>
</dbReference>
<evidence type="ECO:0008006" key="3">
    <source>
        <dbReference type="Google" id="ProtNLM"/>
    </source>
</evidence>
<keyword evidence="2" id="KW-1185">Reference proteome</keyword>